<reference evidence="1 2" key="1">
    <citation type="submission" date="2019-06" db="EMBL/GenBank/DDBJ databases">
        <title>Genomic insights into carbon and energy metabolism of Deferribacter autotrophicus revealed new metabolic traits in the phylum Deferribacteres.</title>
        <authorList>
            <person name="Slobodkin A.I."/>
            <person name="Slobodkina G.B."/>
            <person name="Allioux M."/>
            <person name="Alain K."/>
            <person name="Jebbar M."/>
            <person name="Shadrin V."/>
            <person name="Kublanov I.V."/>
            <person name="Toshchakov S.V."/>
            <person name="Bonch-Osmolovskaya E.A."/>
        </authorList>
    </citation>
    <scope>NUCLEOTIDE SEQUENCE [LARGE SCALE GENOMIC DNA]</scope>
    <source>
        <strain evidence="1 2">SL50</strain>
    </source>
</reference>
<comment type="caution">
    <text evidence="1">The sequence shown here is derived from an EMBL/GenBank/DDBJ whole genome shotgun (WGS) entry which is preliminary data.</text>
</comment>
<dbReference type="InterPro" id="IPR012657">
    <property type="entry name" value="23S_rRNA-intervening_sequence"/>
</dbReference>
<dbReference type="EMBL" id="VFJB01000006">
    <property type="protein sequence ID" value="KAA0257878.1"/>
    <property type="molecule type" value="Genomic_DNA"/>
</dbReference>
<evidence type="ECO:0000313" key="1">
    <source>
        <dbReference type="EMBL" id="KAA0257878.1"/>
    </source>
</evidence>
<accession>A0A5A8F1D0</accession>
<dbReference type="InterPro" id="IPR036583">
    <property type="entry name" value="23S_rRNA_IVS_sf"/>
</dbReference>
<dbReference type="Gene3D" id="1.20.1440.60">
    <property type="entry name" value="23S rRNA-intervening sequence"/>
    <property type="match status" value="1"/>
</dbReference>
<gene>
    <name evidence="1" type="ORF">FHQ18_07825</name>
</gene>
<organism evidence="1 2">
    <name type="scientific">Deferribacter autotrophicus</name>
    <dbReference type="NCBI Taxonomy" id="500465"/>
    <lineage>
        <taxon>Bacteria</taxon>
        <taxon>Pseudomonadati</taxon>
        <taxon>Deferribacterota</taxon>
        <taxon>Deferribacteres</taxon>
        <taxon>Deferribacterales</taxon>
        <taxon>Deferribacteraceae</taxon>
        <taxon>Deferribacter</taxon>
    </lineage>
</organism>
<sequence length="57" mass="6523">MKIKDVTELEVFKYAHQLTLEIYKVTNNFPKEETYGLVSQMRRSAASICANLACPVE</sequence>
<evidence type="ECO:0000313" key="2">
    <source>
        <dbReference type="Proteomes" id="UP000322876"/>
    </source>
</evidence>
<dbReference type="AlphaFoldDB" id="A0A5A8F1D0"/>
<dbReference type="PANTHER" id="PTHR38471:SF2">
    <property type="entry name" value="FOUR HELIX BUNDLE PROTEIN"/>
    <property type="match status" value="1"/>
</dbReference>
<name>A0A5A8F1D0_9BACT</name>
<proteinExistence type="predicted"/>
<keyword evidence="2" id="KW-1185">Reference proteome</keyword>
<dbReference type="Pfam" id="PF05635">
    <property type="entry name" value="23S_rRNA_IVP"/>
    <property type="match status" value="1"/>
</dbReference>
<dbReference type="Proteomes" id="UP000322876">
    <property type="component" value="Unassembled WGS sequence"/>
</dbReference>
<dbReference type="OrthoDB" id="276165at2"/>
<dbReference type="SUPFAM" id="SSF158446">
    <property type="entry name" value="IVS-encoded protein-like"/>
    <property type="match status" value="1"/>
</dbReference>
<dbReference type="NCBIfam" id="TIGR02436">
    <property type="entry name" value="four helix bundle protein"/>
    <property type="match status" value="1"/>
</dbReference>
<protein>
    <submittedName>
        <fullName evidence="1">Four helix bundle protein</fullName>
    </submittedName>
</protein>
<dbReference type="PANTHER" id="PTHR38471">
    <property type="entry name" value="FOUR HELIX BUNDLE PROTEIN"/>
    <property type="match status" value="1"/>
</dbReference>